<dbReference type="OrthoDB" id="771136at2759"/>
<dbReference type="EMBL" id="GL988030">
    <property type="protein sequence ID" value="EGS24118.1"/>
    <property type="molecule type" value="Genomic_DNA"/>
</dbReference>
<dbReference type="PROSITE" id="PS50175">
    <property type="entry name" value="ASP_PROT_RETROV"/>
    <property type="match status" value="1"/>
</dbReference>
<dbReference type="HOGENOM" id="CLU_013253_1_0_1"/>
<evidence type="ECO:0008006" key="9">
    <source>
        <dbReference type="Google" id="ProtNLM"/>
    </source>
</evidence>
<dbReference type="InterPro" id="IPR001995">
    <property type="entry name" value="Peptidase_A2_cat"/>
</dbReference>
<evidence type="ECO:0000313" key="7">
    <source>
        <dbReference type="EMBL" id="EGS24118.1"/>
    </source>
</evidence>
<dbReference type="PROSITE" id="PS00141">
    <property type="entry name" value="ASP_PROTEASE"/>
    <property type="match status" value="1"/>
</dbReference>
<feature type="domain" description="Peptidase A1" evidence="6">
    <location>
        <begin position="61"/>
        <end position="403"/>
    </location>
</feature>
<dbReference type="SUPFAM" id="SSF50630">
    <property type="entry name" value="Acid proteases"/>
    <property type="match status" value="1"/>
</dbReference>
<evidence type="ECO:0000313" key="8">
    <source>
        <dbReference type="Proteomes" id="UP000008066"/>
    </source>
</evidence>
<dbReference type="Pfam" id="PF00026">
    <property type="entry name" value="Asp"/>
    <property type="match status" value="1"/>
</dbReference>
<comment type="similarity">
    <text evidence="1 4">Belongs to the peptidase A1 family.</text>
</comment>
<organism evidence="8">
    <name type="scientific">Chaetomium thermophilum (strain DSM 1495 / CBS 144.50 / IMI 039719)</name>
    <name type="common">Thermochaetoides thermophila</name>
    <dbReference type="NCBI Taxonomy" id="759272"/>
    <lineage>
        <taxon>Eukaryota</taxon>
        <taxon>Fungi</taxon>
        <taxon>Dikarya</taxon>
        <taxon>Ascomycota</taxon>
        <taxon>Pezizomycotina</taxon>
        <taxon>Sordariomycetes</taxon>
        <taxon>Sordariomycetidae</taxon>
        <taxon>Sordariales</taxon>
        <taxon>Chaetomiaceae</taxon>
        <taxon>Thermochaetoides</taxon>
    </lineage>
</organism>
<dbReference type="InterPro" id="IPR001969">
    <property type="entry name" value="Aspartic_peptidase_AS"/>
</dbReference>
<accession>G0RXV2</accession>
<dbReference type="Proteomes" id="UP000008066">
    <property type="component" value="Unassembled WGS sequence"/>
</dbReference>
<protein>
    <recommendedName>
        <fullName evidence="9">Peptidase A1 domain-containing protein</fullName>
    </recommendedName>
</protein>
<dbReference type="KEGG" id="cthr:CTHT_0000500"/>
<keyword evidence="2 4" id="KW-0064">Aspartyl protease</keyword>
<dbReference type="RefSeq" id="XP_006690604.1">
    <property type="nucleotide sequence ID" value="XM_006690541.1"/>
</dbReference>
<dbReference type="InterPro" id="IPR021109">
    <property type="entry name" value="Peptidase_aspartic_dom_sf"/>
</dbReference>
<dbReference type="GeneID" id="18254088"/>
<evidence type="ECO:0000259" key="6">
    <source>
        <dbReference type="PROSITE" id="PS51767"/>
    </source>
</evidence>
<dbReference type="PRINTS" id="PR00792">
    <property type="entry name" value="PEPSIN"/>
</dbReference>
<dbReference type="CDD" id="cd05471">
    <property type="entry name" value="pepsin_like"/>
    <property type="match status" value="1"/>
</dbReference>
<dbReference type="GO" id="GO:0004190">
    <property type="term" value="F:aspartic-type endopeptidase activity"/>
    <property type="evidence" value="ECO:0007669"/>
    <property type="project" value="UniProtKB-KW"/>
</dbReference>
<dbReference type="GO" id="GO:0006508">
    <property type="term" value="P:proteolysis"/>
    <property type="evidence" value="ECO:0007669"/>
    <property type="project" value="UniProtKB-KW"/>
</dbReference>
<keyword evidence="4" id="KW-0645">Protease</keyword>
<dbReference type="GO" id="GO:0000324">
    <property type="term" value="C:fungal-type vacuole"/>
    <property type="evidence" value="ECO:0007669"/>
    <property type="project" value="TreeGrafter"/>
</dbReference>
<evidence type="ECO:0000256" key="3">
    <source>
        <dbReference type="ARBA" id="ARBA00022801"/>
    </source>
</evidence>
<dbReference type="PANTHER" id="PTHR47966">
    <property type="entry name" value="BETA-SITE APP-CLEAVING ENZYME, ISOFORM A-RELATED"/>
    <property type="match status" value="1"/>
</dbReference>
<dbReference type="PANTHER" id="PTHR47966:SF51">
    <property type="entry name" value="BETA-SITE APP-CLEAVING ENZYME, ISOFORM A-RELATED"/>
    <property type="match status" value="1"/>
</dbReference>
<dbReference type="Gene3D" id="2.40.70.10">
    <property type="entry name" value="Acid Proteases"/>
    <property type="match status" value="2"/>
</dbReference>
<dbReference type="OMA" id="QWMATIT"/>
<dbReference type="InterPro" id="IPR033121">
    <property type="entry name" value="PEPTIDASE_A1"/>
</dbReference>
<gene>
    <name evidence="7" type="ORF">CTHT_0000500</name>
</gene>
<evidence type="ECO:0000256" key="4">
    <source>
        <dbReference type="RuleBase" id="RU000454"/>
    </source>
</evidence>
<evidence type="ECO:0000259" key="5">
    <source>
        <dbReference type="PROSITE" id="PS50175"/>
    </source>
</evidence>
<evidence type="ECO:0000256" key="2">
    <source>
        <dbReference type="ARBA" id="ARBA00022750"/>
    </source>
</evidence>
<keyword evidence="8" id="KW-1185">Reference proteome</keyword>
<dbReference type="InterPro" id="IPR001461">
    <property type="entry name" value="Aspartic_peptidase_A1"/>
</dbReference>
<dbReference type="InterPro" id="IPR034164">
    <property type="entry name" value="Pepsin-like_dom"/>
</dbReference>
<feature type="domain" description="Peptidase A2" evidence="5">
    <location>
        <begin position="74"/>
        <end position="122"/>
    </location>
</feature>
<proteinExistence type="inferred from homology"/>
<evidence type="ECO:0000256" key="1">
    <source>
        <dbReference type="ARBA" id="ARBA00007447"/>
    </source>
</evidence>
<sequence length="407" mass="44439">MSIFSWQSHQELSVLNQFSATSKINQYKRSGGGCGGANSSGYNIDLFSQKVGPRPAEEIFWYTYITVGTPPQQFQLLFDTGAQHIIIPSQNCTTCGNATLFNWSVSSTFSDQPSIDTLIGFGNGALANCTVITDAVRLGGRTVLAQEFMLCYTYSEHFHELAGDGIFGLSPSATSAWYPTGNEYTTFYWGLISQGQLSSPEWGLALVKCGNHARDGILTIGGTDISLYHPNTLKAVPLSWPLSEVTQWWVLDISGVCINGVFPVPNTTNSVTLVDTGSYNVVAPDYETAKALFALISPLIKRIDSERGVWGAPCTLLDAVAKDVVFHFGSGSQVFDAVLEKKYFNMGPTPGKPGWCSAIIADPGSDYKMREPIAQRRAWIHGNKILKPYYTVWNGVSRTVSFAKLKT</sequence>
<keyword evidence="3 4" id="KW-0378">Hydrolase</keyword>
<dbReference type="AlphaFoldDB" id="G0RXV2"/>
<dbReference type="eggNOG" id="KOG1339">
    <property type="taxonomic scope" value="Eukaryota"/>
</dbReference>
<reference evidence="7 8" key="1">
    <citation type="journal article" date="2011" name="Cell">
        <title>Insight into structure and assembly of the nuclear pore complex by utilizing the genome of a eukaryotic thermophile.</title>
        <authorList>
            <person name="Amlacher S."/>
            <person name="Sarges P."/>
            <person name="Flemming D."/>
            <person name="van Noort V."/>
            <person name="Kunze R."/>
            <person name="Devos D.P."/>
            <person name="Arumugam M."/>
            <person name="Bork P."/>
            <person name="Hurt E."/>
        </authorList>
    </citation>
    <scope>NUCLEOTIDE SEQUENCE [LARGE SCALE GENOMIC DNA]</scope>
    <source>
        <strain evidence="8">DSM 1495 / CBS 144.50 / IMI 039719</strain>
    </source>
</reference>
<dbReference type="PROSITE" id="PS51767">
    <property type="entry name" value="PEPTIDASE_A1"/>
    <property type="match status" value="1"/>
</dbReference>
<name>G0RXV2_CHATD</name>